<reference evidence="1 2" key="1">
    <citation type="journal article" date="2013" name="Biodegradation">
        <title>Quantitative proteomic analysis of ibuprofen-degrading Patulibacter sp. strain I11.</title>
        <authorList>
            <person name="Almeida B."/>
            <person name="Kjeldal H."/>
            <person name="Lolas I."/>
            <person name="Knudsen A.D."/>
            <person name="Carvalho G."/>
            <person name="Nielsen K.L."/>
            <person name="Barreto Crespo M.T."/>
            <person name="Stensballe A."/>
            <person name="Nielsen J.L."/>
        </authorList>
    </citation>
    <scope>NUCLEOTIDE SEQUENCE [LARGE SCALE GENOMIC DNA]</scope>
    <source>
        <strain evidence="1 2">I11</strain>
    </source>
</reference>
<accession>H0E5X2</accession>
<protein>
    <submittedName>
        <fullName evidence="1">Uncharacterized protein</fullName>
    </submittedName>
</protein>
<organism evidence="1 2">
    <name type="scientific">Patulibacter medicamentivorans</name>
    <dbReference type="NCBI Taxonomy" id="1097667"/>
    <lineage>
        <taxon>Bacteria</taxon>
        <taxon>Bacillati</taxon>
        <taxon>Actinomycetota</taxon>
        <taxon>Thermoleophilia</taxon>
        <taxon>Solirubrobacterales</taxon>
        <taxon>Patulibacteraceae</taxon>
        <taxon>Patulibacter</taxon>
    </lineage>
</organism>
<name>H0E5X2_9ACTN</name>
<gene>
    <name evidence="1" type="ORF">PAI11_22230</name>
</gene>
<dbReference type="EMBL" id="AGUD01000196">
    <property type="protein sequence ID" value="EHN10913.1"/>
    <property type="molecule type" value="Genomic_DNA"/>
</dbReference>
<evidence type="ECO:0000313" key="1">
    <source>
        <dbReference type="EMBL" id="EHN10913.1"/>
    </source>
</evidence>
<proteinExistence type="predicted"/>
<dbReference type="Proteomes" id="UP000005143">
    <property type="component" value="Unassembled WGS sequence"/>
</dbReference>
<comment type="caution">
    <text evidence="1">The sequence shown here is derived from an EMBL/GenBank/DDBJ whole genome shotgun (WGS) entry which is preliminary data.</text>
</comment>
<dbReference type="AlphaFoldDB" id="H0E5X2"/>
<sequence length="356" mass="38703">MRTDNLAGALTPALQTMIGFVERAKNRARAFADSYERWSETPQGKSVLKTAAEIHQFAQSAQLALDQSAERVRTWAESPAGQRVFDGLDVMMVAREIGDFYARAGIYRPLDATFLRDVLEQVEAHAPHDLRRSVDSVAPASAAWTWICEGLLASPSLARWKDQLAEALDCMEDERWHASVSTLLPIIEGVIAEKSGVLENMRVGRRLEQLLDSDQEGTPDDLIVGMVTYPALKVIDAEIFAKRGFATTAPDDPGLNRHTILHGVTGGFGTRENAVRVLMVIIALAETFDGPVGLRASTHEMTDATLMRDFGPIAKARRRAATGAATAAYPTRSADYAGSMGQRNGAAIRAPQSAVK</sequence>
<evidence type="ECO:0000313" key="2">
    <source>
        <dbReference type="Proteomes" id="UP000005143"/>
    </source>
</evidence>
<keyword evidence="2" id="KW-1185">Reference proteome</keyword>